<evidence type="ECO:0008006" key="4">
    <source>
        <dbReference type="Google" id="ProtNLM"/>
    </source>
</evidence>
<keyword evidence="1" id="KW-0812">Transmembrane</keyword>
<evidence type="ECO:0000313" key="2">
    <source>
        <dbReference type="EMBL" id="GAA2087856.1"/>
    </source>
</evidence>
<evidence type="ECO:0000313" key="3">
    <source>
        <dbReference type="Proteomes" id="UP001500016"/>
    </source>
</evidence>
<comment type="caution">
    <text evidence="2">The sequence shown here is derived from an EMBL/GenBank/DDBJ whole genome shotgun (WGS) entry which is preliminary data.</text>
</comment>
<name>A0ABN2WCV6_9ACTN</name>
<dbReference type="Proteomes" id="UP001500016">
    <property type="component" value="Unassembled WGS sequence"/>
</dbReference>
<keyword evidence="1" id="KW-1133">Transmembrane helix</keyword>
<organism evidence="2 3">
    <name type="scientific">Streptomyces albiaxialis</name>
    <dbReference type="NCBI Taxonomy" id="329523"/>
    <lineage>
        <taxon>Bacteria</taxon>
        <taxon>Bacillati</taxon>
        <taxon>Actinomycetota</taxon>
        <taxon>Actinomycetes</taxon>
        <taxon>Kitasatosporales</taxon>
        <taxon>Streptomycetaceae</taxon>
        <taxon>Streptomyces</taxon>
    </lineage>
</organism>
<keyword evidence="1" id="KW-0472">Membrane</keyword>
<feature type="transmembrane region" description="Helical" evidence="1">
    <location>
        <begin position="47"/>
        <end position="65"/>
    </location>
</feature>
<keyword evidence="3" id="KW-1185">Reference proteome</keyword>
<reference evidence="2 3" key="1">
    <citation type="journal article" date="2019" name="Int. J. Syst. Evol. Microbiol.">
        <title>The Global Catalogue of Microorganisms (GCM) 10K type strain sequencing project: providing services to taxonomists for standard genome sequencing and annotation.</title>
        <authorList>
            <consortium name="The Broad Institute Genomics Platform"/>
            <consortium name="The Broad Institute Genome Sequencing Center for Infectious Disease"/>
            <person name="Wu L."/>
            <person name="Ma J."/>
        </authorList>
    </citation>
    <scope>NUCLEOTIDE SEQUENCE [LARGE SCALE GENOMIC DNA]</scope>
    <source>
        <strain evidence="2 3">JCM 15478</strain>
    </source>
</reference>
<evidence type="ECO:0000256" key="1">
    <source>
        <dbReference type="SAM" id="Phobius"/>
    </source>
</evidence>
<gene>
    <name evidence="2" type="ORF">GCM10009801_51110</name>
</gene>
<protein>
    <recommendedName>
        <fullName evidence="4">Integral membrane protein</fullName>
    </recommendedName>
</protein>
<dbReference type="EMBL" id="BAAAPE010000013">
    <property type="protein sequence ID" value="GAA2087856.1"/>
    <property type="molecule type" value="Genomic_DNA"/>
</dbReference>
<proteinExistence type="predicted"/>
<sequence length="74" mass="7913">MPGGTGEGESVGRRVRGVAAYGVALAGALALNRWLTDDSWAEIAMGAVLYSGLPVVVAGIWVMWLRRRARREGE</sequence>
<accession>A0ABN2WCV6</accession>